<sequence>MGQMRESSITFWDKALAQLKRYRKAAEKEDPPGEMTLSCGALDTIRTGNREFIDQACKAVKASLPRNVI</sequence>
<comment type="caution">
    <text evidence="1">The sequence shown here is derived from an EMBL/GenBank/DDBJ whole genome shotgun (WGS) entry which is preliminary data.</text>
</comment>
<accession>X1FUE3</accession>
<name>X1FUE3_9ZZZZ</name>
<reference evidence="1" key="1">
    <citation type="journal article" date="2014" name="Front. Microbiol.">
        <title>High frequency of phylogenetically diverse reductive dehalogenase-homologous genes in deep subseafloor sedimentary metagenomes.</title>
        <authorList>
            <person name="Kawai M."/>
            <person name="Futagami T."/>
            <person name="Toyoda A."/>
            <person name="Takaki Y."/>
            <person name="Nishi S."/>
            <person name="Hori S."/>
            <person name="Arai W."/>
            <person name="Tsubouchi T."/>
            <person name="Morono Y."/>
            <person name="Uchiyama I."/>
            <person name="Ito T."/>
            <person name="Fujiyama A."/>
            <person name="Inagaki F."/>
            <person name="Takami H."/>
        </authorList>
    </citation>
    <scope>NUCLEOTIDE SEQUENCE</scope>
    <source>
        <strain evidence="1">Expedition CK06-06</strain>
    </source>
</reference>
<dbReference type="AlphaFoldDB" id="X1FUE3"/>
<evidence type="ECO:0000313" key="1">
    <source>
        <dbReference type="EMBL" id="GAH36155.1"/>
    </source>
</evidence>
<gene>
    <name evidence="1" type="ORF">S03H2_10557</name>
</gene>
<organism evidence="1">
    <name type="scientific">marine sediment metagenome</name>
    <dbReference type="NCBI Taxonomy" id="412755"/>
    <lineage>
        <taxon>unclassified sequences</taxon>
        <taxon>metagenomes</taxon>
        <taxon>ecological metagenomes</taxon>
    </lineage>
</organism>
<protein>
    <submittedName>
        <fullName evidence="1">Uncharacterized protein</fullName>
    </submittedName>
</protein>
<feature type="non-terminal residue" evidence="1">
    <location>
        <position position="69"/>
    </location>
</feature>
<dbReference type="EMBL" id="BARU01005423">
    <property type="protein sequence ID" value="GAH36155.1"/>
    <property type="molecule type" value="Genomic_DNA"/>
</dbReference>
<proteinExistence type="predicted"/>